<evidence type="ECO:0000313" key="5">
    <source>
        <dbReference type="EMBL" id="MDQ7878736.1"/>
    </source>
</evidence>
<evidence type="ECO:0000313" key="6">
    <source>
        <dbReference type="Proteomes" id="UP001235133"/>
    </source>
</evidence>
<dbReference type="PANTHER" id="PTHR12835">
    <property type="entry name" value="BIOTIN PROTEIN LIGASE"/>
    <property type="match status" value="1"/>
</dbReference>
<dbReference type="Proteomes" id="UP001235133">
    <property type="component" value="Unassembled WGS sequence"/>
</dbReference>
<dbReference type="EMBL" id="JAVFWO010000003">
    <property type="protein sequence ID" value="MDQ7878736.1"/>
    <property type="molecule type" value="Genomic_DNA"/>
</dbReference>
<dbReference type="SUPFAM" id="SSF55681">
    <property type="entry name" value="Class II aaRS and biotin synthetases"/>
    <property type="match status" value="1"/>
</dbReference>
<organism evidence="5 6">
    <name type="scientific">Microbacterium psychrotolerans</name>
    <dbReference type="NCBI Taxonomy" id="3068321"/>
    <lineage>
        <taxon>Bacteria</taxon>
        <taxon>Bacillati</taxon>
        <taxon>Actinomycetota</taxon>
        <taxon>Actinomycetes</taxon>
        <taxon>Micrococcales</taxon>
        <taxon>Microbacteriaceae</taxon>
        <taxon>Microbacterium</taxon>
    </lineage>
</organism>
<keyword evidence="1 5" id="KW-0436">Ligase</keyword>
<gene>
    <name evidence="5" type="ORF">Q9R08_12170</name>
</gene>
<comment type="caution">
    <text evidence="5">The sequence shown here is derived from an EMBL/GenBank/DDBJ whole genome shotgun (WGS) entry which is preliminary data.</text>
</comment>
<dbReference type="Gene3D" id="2.30.30.100">
    <property type="match status" value="1"/>
</dbReference>
<dbReference type="Pfam" id="PF02237">
    <property type="entry name" value="BPL_C"/>
    <property type="match status" value="1"/>
</dbReference>
<sequence>MSYSSEGFPLAAAVSPRVQVVETTDSTNADVVRHIAEAPHEWPHLSLLLTGDQRAGRGRLDRTWVTPPGTALAVSVVIDAAAIPAAARGWIPLVAGAAMTRAVGAQLAGSAHTATLKWPNDVLIDGGKVCGILAEVVPGHSDVVVVGSGVNTRMPRADLPVDTATSFAAVGLTCDEDRLLADYLAALDEQLTALAAAGGDAAAAGVLAEVEALCSTLGSDVAVSLPDGQTLWGRAQRVDPDGRLVVVQDGEYESVVSAGDVVHVRSRPRS</sequence>
<dbReference type="Gene3D" id="3.30.930.10">
    <property type="entry name" value="Bira Bifunctional Protein, Domain 2"/>
    <property type="match status" value="1"/>
</dbReference>
<dbReference type="RefSeq" id="WP_308868293.1">
    <property type="nucleotide sequence ID" value="NZ_JAVFWO010000003.1"/>
</dbReference>
<keyword evidence="6" id="KW-1185">Reference proteome</keyword>
<dbReference type="NCBIfam" id="TIGR00121">
    <property type="entry name" value="birA_ligase"/>
    <property type="match status" value="1"/>
</dbReference>
<name>A0ABU0Z2C2_9MICO</name>
<dbReference type="InterPro" id="IPR045864">
    <property type="entry name" value="aa-tRNA-synth_II/BPL/LPL"/>
</dbReference>
<dbReference type="GO" id="GO:0004077">
    <property type="term" value="F:biotin--[biotin carboxyl-carrier protein] ligase activity"/>
    <property type="evidence" value="ECO:0007669"/>
    <property type="project" value="UniProtKB-EC"/>
</dbReference>
<dbReference type="Pfam" id="PF03099">
    <property type="entry name" value="BPL_LplA_LipB"/>
    <property type="match status" value="1"/>
</dbReference>
<dbReference type="EC" id="6.3.4.15" evidence="3"/>
<evidence type="ECO:0000256" key="2">
    <source>
        <dbReference type="ARBA" id="ARBA00023267"/>
    </source>
</evidence>
<dbReference type="PANTHER" id="PTHR12835:SF5">
    <property type="entry name" value="BIOTIN--PROTEIN LIGASE"/>
    <property type="match status" value="1"/>
</dbReference>
<evidence type="ECO:0000256" key="3">
    <source>
        <dbReference type="ARBA" id="ARBA00024227"/>
    </source>
</evidence>
<dbReference type="InterPro" id="IPR004143">
    <property type="entry name" value="BPL_LPL_catalytic"/>
</dbReference>
<evidence type="ECO:0000256" key="1">
    <source>
        <dbReference type="ARBA" id="ARBA00022598"/>
    </source>
</evidence>
<feature type="domain" description="BPL/LPL catalytic" evidence="4">
    <location>
        <begin position="12"/>
        <end position="195"/>
    </location>
</feature>
<protein>
    <recommendedName>
        <fullName evidence="3">biotin--[biotin carboxyl-carrier protein] ligase</fullName>
        <ecNumber evidence="3">6.3.4.15</ecNumber>
    </recommendedName>
</protein>
<evidence type="ECO:0000259" key="4">
    <source>
        <dbReference type="PROSITE" id="PS51733"/>
    </source>
</evidence>
<keyword evidence="2" id="KW-0092">Biotin</keyword>
<accession>A0ABU0Z2C2</accession>
<dbReference type="InterPro" id="IPR003142">
    <property type="entry name" value="BPL_C"/>
</dbReference>
<proteinExistence type="predicted"/>
<reference evidence="5 6" key="1">
    <citation type="submission" date="2023-08" db="EMBL/GenBank/DDBJ databases">
        <title>Microbacterium psychrotolerans sp. nov., a psychrotolerant bacterium isolated from soil in Heilongjiang Province, China.</title>
        <authorList>
            <person name="An P."/>
            <person name="Zhao D."/>
            <person name="Xiang H."/>
        </authorList>
    </citation>
    <scope>NUCLEOTIDE SEQUENCE [LARGE SCALE GENOMIC DNA]</scope>
    <source>
        <strain evidence="5 6">QXD-8</strain>
    </source>
</reference>
<dbReference type="PROSITE" id="PS51733">
    <property type="entry name" value="BPL_LPL_CATALYTIC"/>
    <property type="match status" value="1"/>
</dbReference>
<dbReference type="InterPro" id="IPR004408">
    <property type="entry name" value="Biotin_CoA_COase_ligase"/>
</dbReference>